<dbReference type="EMBL" id="JABVED010000003">
    <property type="protein sequence ID" value="MBC6447014.1"/>
    <property type="molecule type" value="Genomic_DNA"/>
</dbReference>
<accession>A0ABR7L2U8</accession>
<gene>
    <name evidence="1" type="ORF">GPZ80_07490</name>
</gene>
<evidence type="ECO:0000313" key="1">
    <source>
        <dbReference type="EMBL" id="MBC6447014.1"/>
    </source>
</evidence>
<protein>
    <submittedName>
        <fullName evidence="1">Uncharacterized protein</fullName>
    </submittedName>
</protein>
<dbReference type="Proteomes" id="UP000734823">
    <property type="component" value="Unassembled WGS sequence"/>
</dbReference>
<comment type="caution">
    <text evidence="1">The sequence shown here is derived from an EMBL/GenBank/DDBJ whole genome shotgun (WGS) entry which is preliminary data.</text>
</comment>
<dbReference type="RefSeq" id="WP_187219407.1">
    <property type="nucleotide sequence ID" value="NZ_JABVED010000003.1"/>
</dbReference>
<name>A0ABR7L2U8_9PSEU</name>
<organism evidence="1 2">
    <name type="scientific">Actinokineospora xionganensis</name>
    <dbReference type="NCBI Taxonomy" id="2684470"/>
    <lineage>
        <taxon>Bacteria</taxon>
        <taxon>Bacillati</taxon>
        <taxon>Actinomycetota</taxon>
        <taxon>Actinomycetes</taxon>
        <taxon>Pseudonocardiales</taxon>
        <taxon>Pseudonocardiaceae</taxon>
        <taxon>Actinokineospora</taxon>
    </lineage>
</organism>
<keyword evidence="2" id="KW-1185">Reference proteome</keyword>
<proteinExistence type="predicted"/>
<evidence type="ECO:0000313" key="2">
    <source>
        <dbReference type="Proteomes" id="UP000734823"/>
    </source>
</evidence>
<sequence>MTAAAVFGGDMLGVDVSTDMCAFLRPEDLQDLGAAKIADPQGFARCAIEVAAPAGPSTIYAGRFFDVAAKPVKGPPKTLAGGLKEYGGGSARNCASQVVFPDNVGLRVYATGPADPCPLVRRAIDAMIGRFDDGTAPPRPVPANSLERLDACSLLPADVSKAVPGASPGREPQLDRHICSSGPSFRAYGVLALVVGYPPAAGGASVGEVIAGRQTVVATRPRADGGKFYCEARTSVRPLDNKDLPGAMEYAVAEVGWFTEPEDCSAAKALAGMLWPALPPV</sequence>
<reference evidence="1 2" key="1">
    <citation type="submission" date="2020-06" db="EMBL/GenBank/DDBJ databases">
        <title>Actinokineospora xiongansis sp. nov., isolated from soil of Baiyangdian.</title>
        <authorList>
            <person name="Zhang X."/>
        </authorList>
    </citation>
    <scope>NUCLEOTIDE SEQUENCE [LARGE SCALE GENOMIC DNA]</scope>
    <source>
        <strain evidence="1 2">HBU206404</strain>
    </source>
</reference>